<protein>
    <submittedName>
        <fullName evidence="2">Uncharacterized protein</fullName>
    </submittedName>
</protein>
<gene>
    <name evidence="2" type="ORF">CGS46_09140</name>
</gene>
<dbReference type="Proteomes" id="UP000220752">
    <property type="component" value="Unassembled WGS sequence"/>
</dbReference>
<evidence type="ECO:0000313" key="3">
    <source>
        <dbReference type="Proteomes" id="UP000220752"/>
    </source>
</evidence>
<dbReference type="RefSeq" id="WP_097777506.1">
    <property type="nucleotide sequence ID" value="NZ_BNEV01000034.1"/>
</dbReference>
<reference evidence="2 3" key="1">
    <citation type="journal article" date="2017" name="Front. Microbiol.">
        <title>New Insights into the Diversity of the Genus Faecalibacterium.</title>
        <authorList>
            <person name="Benevides L."/>
            <person name="Burman S."/>
            <person name="Martin R."/>
            <person name="Robert V."/>
            <person name="Thomas M."/>
            <person name="Miquel S."/>
            <person name="Chain F."/>
            <person name="Sokol H."/>
            <person name="Bermudez-Humaran L.G."/>
            <person name="Morrison M."/>
            <person name="Langella P."/>
            <person name="Azevedo V.A."/>
            <person name="Chatel J.M."/>
            <person name="Soares S."/>
        </authorList>
    </citation>
    <scope>NUCLEOTIDE SEQUENCE [LARGE SCALE GENOMIC DNA]</scope>
    <source>
        <strain evidence="3">CNCM I-4540</strain>
    </source>
</reference>
<evidence type="ECO:0000256" key="1">
    <source>
        <dbReference type="SAM" id="Phobius"/>
    </source>
</evidence>
<comment type="caution">
    <text evidence="2">The sequence shown here is derived from an EMBL/GenBank/DDBJ whole genome shotgun (WGS) entry which is preliminary data.</text>
</comment>
<dbReference type="AlphaFoldDB" id="A0A2A6ZA93"/>
<keyword evidence="1" id="KW-0812">Transmembrane</keyword>
<name>A0A2A6ZA93_9FIRM</name>
<feature type="transmembrane region" description="Helical" evidence="1">
    <location>
        <begin position="98"/>
        <end position="115"/>
    </location>
</feature>
<keyword evidence="3" id="KW-1185">Reference proteome</keyword>
<proteinExistence type="predicted"/>
<sequence>MNWINFYGLAFMLVIMIPNIIFASINKDGFQNLWKNKFVEVLEQIGRMGCFGFMVFIIPRCGFGFSPDESFSLYLIVNVVLLAAYCLIWIICFKRNSIFRALALSIIPSVIFLASGILSRYIPLIVAAVIFAPCHIAISYKNVELETKR</sequence>
<keyword evidence="1" id="KW-1133">Transmembrane helix</keyword>
<keyword evidence="1" id="KW-0472">Membrane</keyword>
<feature type="transmembrane region" description="Helical" evidence="1">
    <location>
        <begin position="121"/>
        <end position="140"/>
    </location>
</feature>
<feature type="transmembrane region" description="Helical" evidence="1">
    <location>
        <begin position="6"/>
        <end position="25"/>
    </location>
</feature>
<accession>A0A2A6ZA93</accession>
<dbReference type="EMBL" id="NMTQ01000033">
    <property type="protein sequence ID" value="PDX58309.1"/>
    <property type="molecule type" value="Genomic_DNA"/>
</dbReference>
<organism evidence="2 3">
    <name type="scientific">Faecalibacterium langellae</name>
    <dbReference type="NCBI Taxonomy" id="3435293"/>
    <lineage>
        <taxon>Bacteria</taxon>
        <taxon>Bacillati</taxon>
        <taxon>Bacillota</taxon>
        <taxon>Clostridia</taxon>
        <taxon>Eubacteriales</taxon>
        <taxon>Oscillospiraceae</taxon>
        <taxon>Faecalibacterium</taxon>
    </lineage>
</organism>
<feature type="transmembrane region" description="Helical" evidence="1">
    <location>
        <begin position="71"/>
        <end position="91"/>
    </location>
</feature>
<evidence type="ECO:0000313" key="2">
    <source>
        <dbReference type="EMBL" id="PDX58309.1"/>
    </source>
</evidence>